<dbReference type="InterPro" id="IPR020095">
    <property type="entry name" value="PsdUridine_synth_TruA_C"/>
</dbReference>
<evidence type="ECO:0000259" key="5">
    <source>
        <dbReference type="Pfam" id="PF01416"/>
    </source>
</evidence>
<comment type="catalytic activity">
    <reaction evidence="4">
        <text>uridine(38/39/40) in tRNA = pseudouridine(38/39/40) in tRNA</text>
        <dbReference type="Rhea" id="RHEA:22376"/>
        <dbReference type="Rhea" id="RHEA-COMP:10085"/>
        <dbReference type="Rhea" id="RHEA-COMP:10087"/>
        <dbReference type="ChEBI" id="CHEBI:65314"/>
        <dbReference type="ChEBI" id="CHEBI:65315"/>
        <dbReference type="EC" id="5.4.99.12"/>
    </reaction>
</comment>
<dbReference type="Gene3D" id="3.30.70.660">
    <property type="entry name" value="Pseudouridine synthase I, catalytic domain, C-terminal subdomain"/>
    <property type="match status" value="1"/>
</dbReference>
<keyword evidence="3 4" id="KW-0413">Isomerase</keyword>
<dbReference type="GO" id="GO:0003723">
    <property type="term" value="F:RNA binding"/>
    <property type="evidence" value="ECO:0007669"/>
    <property type="project" value="InterPro"/>
</dbReference>
<dbReference type="NCBIfam" id="TIGR00071">
    <property type="entry name" value="hisT_truA"/>
    <property type="match status" value="1"/>
</dbReference>
<dbReference type="EC" id="5.4.99.12" evidence="4"/>
<comment type="caution">
    <text evidence="6">The sequence shown here is derived from an EMBL/GenBank/DDBJ whole genome shotgun (WGS) entry which is preliminary data.</text>
</comment>
<dbReference type="AlphaFoldDB" id="A0A9P1ICR6"/>
<dbReference type="PANTHER" id="PTHR11142">
    <property type="entry name" value="PSEUDOURIDYLATE SYNTHASE"/>
    <property type="match status" value="1"/>
</dbReference>
<dbReference type="InterPro" id="IPR020094">
    <property type="entry name" value="TruA/RsuA/RluB/E/F_N"/>
</dbReference>
<gene>
    <name evidence="6" type="ORF">CAMP_LOCUS6054</name>
</gene>
<evidence type="ECO:0000256" key="2">
    <source>
        <dbReference type="ARBA" id="ARBA00022694"/>
    </source>
</evidence>
<evidence type="ECO:0000256" key="1">
    <source>
        <dbReference type="ARBA" id="ARBA00009375"/>
    </source>
</evidence>
<evidence type="ECO:0000313" key="7">
    <source>
        <dbReference type="Proteomes" id="UP001152747"/>
    </source>
</evidence>
<name>A0A9P1ICR6_9PELO</name>
<dbReference type="GO" id="GO:0005737">
    <property type="term" value="C:cytoplasm"/>
    <property type="evidence" value="ECO:0007669"/>
    <property type="project" value="TreeGrafter"/>
</dbReference>
<keyword evidence="7" id="KW-1185">Reference proteome</keyword>
<dbReference type="InterPro" id="IPR020097">
    <property type="entry name" value="PsdUridine_synth_TruA_a/b_dom"/>
</dbReference>
<organism evidence="6 7">
    <name type="scientific">Caenorhabditis angaria</name>
    <dbReference type="NCBI Taxonomy" id="860376"/>
    <lineage>
        <taxon>Eukaryota</taxon>
        <taxon>Metazoa</taxon>
        <taxon>Ecdysozoa</taxon>
        <taxon>Nematoda</taxon>
        <taxon>Chromadorea</taxon>
        <taxon>Rhabditida</taxon>
        <taxon>Rhabditina</taxon>
        <taxon>Rhabditomorpha</taxon>
        <taxon>Rhabditoidea</taxon>
        <taxon>Rhabditidae</taxon>
        <taxon>Peloderinae</taxon>
        <taxon>Caenorhabditis</taxon>
    </lineage>
</organism>
<dbReference type="SUPFAM" id="SSF55120">
    <property type="entry name" value="Pseudouridine synthase"/>
    <property type="match status" value="1"/>
</dbReference>
<dbReference type="GO" id="GO:0031119">
    <property type="term" value="P:tRNA pseudouridine synthesis"/>
    <property type="evidence" value="ECO:0007669"/>
    <property type="project" value="TreeGrafter"/>
</dbReference>
<keyword evidence="2 4" id="KW-0819">tRNA processing</keyword>
<dbReference type="Pfam" id="PF01416">
    <property type="entry name" value="PseudoU_synth_1"/>
    <property type="match status" value="1"/>
</dbReference>
<proteinExistence type="inferred from homology"/>
<dbReference type="GO" id="GO:0005634">
    <property type="term" value="C:nucleus"/>
    <property type="evidence" value="ECO:0007669"/>
    <property type="project" value="TreeGrafter"/>
</dbReference>
<dbReference type="FunFam" id="3.30.70.580:FF:000022">
    <property type="entry name" value="tRNA pseudouridine synthase"/>
    <property type="match status" value="1"/>
</dbReference>
<reference evidence="6" key="1">
    <citation type="submission" date="2022-11" db="EMBL/GenBank/DDBJ databases">
        <authorList>
            <person name="Kikuchi T."/>
        </authorList>
    </citation>
    <scope>NUCLEOTIDE SEQUENCE</scope>
    <source>
        <strain evidence="6">PS1010</strain>
    </source>
</reference>
<accession>A0A9P1ICR6</accession>
<feature type="domain" description="Pseudouridine synthase I TruA alpha/beta" evidence="5">
    <location>
        <begin position="192"/>
        <end position="298"/>
    </location>
</feature>
<protein>
    <recommendedName>
        <fullName evidence="4">tRNA pseudouridine synthase</fullName>
        <ecNumber evidence="4">5.4.99.12</ecNumber>
    </recommendedName>
</protein>
<evidence type="ECO:0000313" key="6">
    <source>
        <dbReference type="EMBL" id="CAI5443417.1"/>
    </source>
</evidence>
<dbReference type="GO" id="GO:0160147">
    <property type="term" value="F:tRNA pseudouridine(38-40) synthase activity"/>
    <property type="evidence" value="ECO:0007669"/>
    <property type="project" value="UniProtKB-EC"/>
</dbReference>
<sequence>MVSKRPNNEEFVRKEPKVKKAKVFDFLAFPKRKIALQFFYFGWEYDGLVQQTNTNNTVEHHLMEALLKTHLIENWQKCDFSRCGRTDKGVSAFKQTAALIVRSNIYNPEMLETFWDPETPEEVQENYKNREEELNYIKMLNGVLPKTIRVFRWAPVGKDFNARFQCTRRSYKYAYPKAEDLNLSKMRDAGSRLVGEHDFSNFCQIDMNKLRLEQSYIRKIYAVSIEEVSLGMLQITVDGSGFLWHMIRYIVTILNEVGRGNEEPQIVTEMLDLSKFPCRPQYTLSSDTPLCLFDCRYENCELEWRTDEVVMNSTIAMIQKQWAIYQARSQMMENMMGELSSLTSSLDPNKALHEFVQDRPIPQNYVKFANRPKCISLTAKRERLAEIEKSEV</sequence>
<dbReference type="Gene3D" id="3.30.70.580">
    <property type="entry name" value="Pseudouridine synthase I, catalytic domain, N-terminal subdomain"/>
    <property type="match status" value="1"/>
</dbReference>
<dbReference type="GO" id="GO:1990481">
    <property type="term" value="P:mRNA pseudouridine synthesis"/>
    <property type="evidence" value="ECO:0007669"/>
    <property type="project" value="TreeGrafter"/>
</dbReference>
<dbReference type="Proteomes" id="UP001152747">
    <property type="component" value="Unassembled WGS sequence"/>
</dbReference>
<dbReference type="EMBL" id="CANHGI010000002">
    <property type="protein sequence ID" value="CAI5443417.1"/>
    <property type="molecule type" value="Genomic_DNA"/>
</dbReference>
<dbReference type="OrthoDB" id="25767at2759"/>
<evidence type="ECO:0000256" key="3">
    <source>
        <dbReference type="ARBA" id="ARBA00023235"/>
    </source>
</evidence>
<dbReference type="PANTHER" id="PTHR11142:SF5">
    <property type="entry name" value="TRNA PSEUDOURIDINE(38_39) SYNTHASE"/>
    <property type="match status" value="1"/>
</dbReference>
<dbReference type="InterPro" id="IPR020103">
    <property type="entry name" value="PsdUridine_synth_cat_dom_sf"/>
</dbReference>
<evidence type="ECO:0000256" key="4">
    <source>
        <dbReference type="RuleBase" id="RU003792"/>
    </source>
</evidence>
<dbReference type="HAMAP" id="MF_00171">
    <property type="entry name" value="TruA"/>
    <property type="match status" value="1"/>
</dbReference>
<dbReference type="InterPro" id="IPR001406">
    <property type="entry name" value="PsdUridine_synth_TruA"/>
</dbReference>
<comment type="similarity">
    <text evidence="1 4">Belongs to the tRNA pseudouridine synthase TruA family.</text>
</comment>